<proteinExistence type="predicted"/>
<dbReference type="SUPFAM" id="SSF54695">
    <property type="entry name" value="POZ domain"/>
    <property type="match status" value="1"/>
</dbReference>
<dbReference type="InterPro" id="IPR000210">
    <property type="entry name" value="BTB/POZ_dom"/>
</dbReference>
<name>A0AAV5WJG7_9BILA</name>
<dbReference type="PANTHER" id="PTHR22744">
    <property type="entry name" value="HELIX LOOP HELIX PROTEIN 21-RELATED"/>
    <property type="match status" value="1"/>
</dbReference>
<keyword evidence="3" id="KW-1185">Reference proteome</keyword>
<evidence type="ECO:0000259" key="1">
    <source>
        <dbReference type="Pfam" id="PF00651"/>
    </source>
</evidence>
<dbReference type="PANTHER" id="PTHR22744:SF14">
    <property type="entry name" value="BTB DOMAIN-CONTAINING PROTEIN-RELATED"/>
    <property type="match status" value="1"/>
</dbReference>
<reference evidence="2" key="1">
    <citation type="submission" date="2023-10" db="EMBL/GenBank/DDBJ databases">
        <title>Genome assembly of Pristionchus species.</title>
        <authorList>
            <person name="Yoshida K."/>
            <person name="Sommer R.J."/>
        </authorList>
    </citation>
    <scope>NUCLEOTIDE SEQUENCE</scope>
    <source>
        <strain evidence="2">RS5133</strain>
    </source>
</reference>
<dbReference type="AlphaFoldDB" id="A0AAV5WJG7"/>
<dbReference type="Gene3D" id="3.30.710.10">
    <property type="entry name" value="Potassium Channel Kv1.1, Chain A"/>
    <property type="match status" value="1"/>
</dbReference>
<feature type="domain" description="BTB" evidence="1">
    <location>
        <begin position="1"/>
        <end position="66"/>
    </location>
</feature>
<organism evidence="2 3">
    <name type="scientific">Pristionchus fissidentatus</name>
    <dbReference type="NCBI Taxonomy" id="1538716"/>
    <lineage>
        <taxon>Eukaryota</taxon>
        <taxon>Metazoa</taxon>
        <taxon>Ecdysozoa</taxon>
        <taxon>Nematoda</taxon>
        <taxon>Chromadorea</taxon>
        <taxon>Rhabditida</taxon>
        <taxon>Rhabditina</taxon>
        <taxon>Diplogasteromorpha</taxon>
        <taxon>Diplogasteroidea</taxon>
        <taxon>Neodiplogasteridae</taxon>
        <taxon>Pristionchus</taxon>
    </lineage>
</organism>
<dbReference type="EMBL" id="BTSY01000005">
    <property type="protein sequence ID" value="GMT29934.1"/>
    <property type="molecule type" value="Genomic_DNA"/>
</dbReference>
<dbReference type="CDD" id="cd18186">
    <property type="entry name" value="BTB_POZ_ZBTB_KLHL-like"/>
    <property type="match status" value="1"/>
</dbReference>
<sequence length="103" mass="12188">MFYGEFMEKDKKEIEVNEVHYEDFVVLLQMIYPSDRKITDENVVQLLHLADNFQMTMVLNKIEQFLMSADCELGVPTRFKLSDKYRLCLFRTIAWTASIPSRA</sequence>
<dbReference type="Pfam" id="PF00651">
    <property type="entry name" value="BTB"/>
    <property type="match status" value="1"/>
</dbReference>
<dbReference type="InterPro" id="IPR011333">
    <property type="entry name" value="SKP1/BTB/POZ_sf"/>
</dbReference>
<evidence type="ECO:0000313" key="2">
    <source>
        <dbReference type="EMBL" id="GMT29934.1"/>
    </source>
</evidence>
<comment type="caution">
    <text evidence="2">The sequence shown here is derived from an EMBL/GenBank/DDBJ whole genome shotgun (WGS) entry which is preliminary data.</text>
</comment>
<gene>
    <name evidence="2" type="ORF">PFISCL1PPCAC_21231</name>
</gene>
<accession>A0AAV5WJG7</accession>
<dbReference type="Proteomes" id="UP001432322">
    <property type="component" value="Unassembled WGS sequence"/>
</dbReference>
<protein>
    <recommendedName>
        <fullName evidence="1">BTB domain-containing protein</fullName>
    </recommendedName>
</protein>
<evidence type="ECO:0000313" key="3">
    <source>
        <dbReference type="Proteomes" id="UP001432322"/>
    </source>
</evidence>